<dbReference type="EMBL" id="AP023355">
    <property type="protein sequence ID" value="BCJ32720.1"/>
    <property type="molecule type" value="Genomic_DNA"/>
</dbReference>
<dbReference type="Pfam" id="PF13581">
    <property type="entry name" value="HATPase_c_2"/>
    <property type="match status" value="1"/>
</dbReference>
<organism evidence="3 4">
    <name type="scientific">Actinocatenispora thailandica</name>
    <dbReference type="NCBI Taxonomy" id="227318"/>
    <lineage>
        <taxon>Bacteria</taxon>
        <taxon>Bacillati</taxon>
        <taxon>Actinomycetota</taxon>
        <taxon>Actinomycetes</taxon>
        <taxon>Micromonosporales</taxon>
        <taxon>Micromonosporaceae</taxon>
        <taxon>Actinocatenispora</taxon>
    </lineage>
</organism>
<evidence type="ECO:0000256" key="1">
    <source>
        <dbReference type="ARBA" id="ARBA00022527"/>
    </source>
</evidence>
<evidence type="ECO:0000313" key="4">
    <source>
        <dbReference type="Proteomes" id="UP000611640"/>
    </source>
</evidence>
<dbReference type="KEGG" id="atl:Athai_02230"/>
<keyword evidence="4" id="KW-1185">Reference proteome</keyword>
<evidence type="ECO:0000259" key="2">
    <source>
        <dbReference type="Pfam" id="PF13581"/>
    </source>
</evidence>
<accession>A0A7R7DJL3</accession>
<gene>
    <name evidence="3" type="ORF">Athai_02230</name>
</gene>
<dbReference type="InterPro" id="IPR036890">
    <property type="entry name" value="HATPase_C_sf"/>
</dbReference>
<dbReference type="InterPro" id="IPR050267">
    <property type="entry name" value="Anti-sigma-factor_SerPK"/>
</dbReference>
<dbReference type="Gene3D" id="3.30.565.10">
    <property type="entry name" value="Histidine kinase-like ATPase, C-terminal domain"/>
    <property type="match status" value="1"/>
</dbReference>
<reference evidence="3 4" key="1">
    <citation type="submission" date="2020-08" db="EMBL/GenBank/DDBJ databases">
        <title>Whole genome shotgun sequence of Actinocatenispora thailandica NBRC 105041.</title>
        <authorList>
            <person name="Komaki H."/>
            <person name="Tamura T."/>
        </authorList>
    </citation>
    <scope>NUCLEOTIDE SEQUENCE [LARGE SCALE GENOMIC DNA]</scope>
    <source>
        <strain evidence="3 4">NBRC 105041</strain>
    </source>
</reference>
<dbReference type="Proteomes" id="UP000611640">
    <property type="component" value="Chromosome"/>
</dbReference>
<keyword evidence="1" id="KW-0723">Serine/threonine-protein kinase</keyword>
<sequence>MPTVRLEFSPAPAHVRTARLVAVAVARRAGVAEEVLDEVRLAVGEACSRAVALHQLYQLKDLVEVEMADGARFTVRVSDRGPAETRPETGSVPDPVELVAESDTPFPAPSVAVGMGLALLTGLVDDLQVIPRRDGTGTSVRMSWPAA</sequence>
<keyword evidence="1" id="KW-0418">Kinase</keyword>
<dbReference type="GO" id="GO:0004674">
    <property type="term" value="F:protein serine/threonine kinase activity"/>
    <property type="evidence" value="ECO:0007669"/>
    <property type="project" value="UniProtKB-KW"/>
</dbReference>
<name>A0A7R7DJL3_9ACTN</name>
<keyword evidence="1" id="KW-0808">Transferase</keyword>
<proteinExistence type="predicted"/>
<dbReference type="AlphaFoldDB" id="A0A7R7DJL3"/>
<dbReference type="InterPro" id="IPR003594">
    <property type="entry name" value="HATPase_dom"/>
</dbReference>
<dbReference type="PANTHER" id="PTHR35526">
    <property type="entry name" value="ANTI-SIGMA-F FACTOR RSBW-RELATED"/>
    <property type="match status" value="1"/>
</dbReference>
<evidence type="ECO:0000313" key="3">
    <source>
        <dbReference type="EMBL" id="BCJ32720.1"/>
    </source>
</evidence>
<feature type="domain" description="Histidine kinase/HSP90-like ATPase" evidence="2">
    <location>
        <begin position="8"/>
        <end position="144"/>
    </location>
</feature>
<protein>
    <submittedName>
        <fullName evidence="3">Anti-sigma regulatory factor</fullName>
    </submittedName>
</protein>
<dbReference type="PANTHER" id="PTHR35526:SF3">
    <property type="entry name" value="ANTI-SIGMA-F FACTOR RSBW"/>
    <property type="match status" value="1"/>
</dbReference>
<dbReference type="CDD" id="cd16936">
    <property type="entry name" value="HATPase_RsbW-like"/>
    <property type="match status" value="1"/>
</dbReference>
<dbReference type="RefSeq" id="WP_203959732.1">
    <property type="nucleotide sequence ID" value="NZ_AP023355.1"/>
</dbReference>